<evidence type="ECO:0000256" key="1">
    <source>
        <dbReference type="SAM" id="MobiDB-lite"/>
    </source>
</evidence>
<proteinExistence type="predicted"/>
<feature type="compositionally biased region" description="Low complexity" evidence="1">
    <location>
        <begin position="118"/>
        <end position="134"/>
    </location>
</feature>
<dbReference type="OrthoDB" id="3259337at2759"/>
<dbReference type="InParanoid" id="A0A067Q6Z7"/>
<dbReference type="HOGENOM" id="CLU_428972_0_0_1"/>
<dbReference type="Proteomes" id="UP000027265">
    <property type="component" value="Unassembled WGS sequence"/>
</dbReference>
<sequence>MSDVSKTLTTTAISRARSSANQKVTGTRPSNKSHKDDGDQSAGQSVSAGVPAAESTSPDKPPAHTESDLTVLDPLPTAQDTAPTTPQAAPVASDPHGLSAVLPDPYAPSMPPALLMLPSMPPTVTTTSDTTAASIPNPLDPTPPYILPSPYGVADANMQDHGPLPSDLKGPHTPPPASTSSVKRGKRKETFDEALMAFYAEQEHTIEEYRRGYTGELAPWGINRALETPPRAPHLSASPFPGLRAPTPALPVPHAPTPAESTSTIPSLFTPARYPPLDGDMSPAARATAHMRAHKSAKAINSSFYPNPAASNDHSLFCPRPTRGYPDTPQIHAGGHLEAVAPEQLGDWFGMGDHAVIAIPFDTDCSDPEEVEVIRARTARLLLNAKSLAPGGATMPILAVAPPIRDPEAAEGEHPKCFLIHKITVPFGRFLIERGVWSQRDITIKVVPLTDMPFPTILITIARLNDASNDEVIGLVKRVWSTEEVQTFVANAAGITDPMAFTEAFDGFIASISVERVDNKHKHGVATPRFNIHGVLPVDDAVAWHTIRDYLFGLSYYHSFHGSGEGVRFMTCTLCHAVSHPRGLCPFPQLPGWTGGGHTPAVVNPFTGSVRGRGGFGRGGPGRGARGGGTGRGRGRGN</sequence>
<feature type="compositionally biased region" description="Polar residues" evidence="1">
    <location>
        <begin position="1"/>
        <end position="30"/>
    </location>
</feature>
<evidence type="ECO:0000313" key="2">
    <source>
        <dbReference type="EMBL" id="KDQ58371.1"/>
    </source>
</evidence>
<feature type="compositionally biased region" description="Gly residues" evidence="1">
    <location>
        <begin position="611"/>
        <end position="632"/>
    </location>
</feature>
<evidence type="ECO:0000313" key="3">
    <source>
        <dbReference type="Proteomes" id="UP000027265"/>
    </source>
</evidence>
<dbReference type="STRING" id="933084.A0A067Q6Z7"/>
<feature type="compositionally biased region" description="Low complexity" evidence="1">
    <location>
        <begin position="76"/>
        <end position="90"/>
    </location>
</feature>
<dbReference type="EMBL" id="KL197717">
    <property type="protein sequence ID" value="KDQ58371.1"/>
    <property type="molecule type" value="Genomic_DNA"/>
</dbReference>
<keyword evidence="3" id="KW-1185">Reference proteome</keyword>
<feature type="region of interest" description="Disordered" evidence="1">
    <location>
        <begin position="118"/>
        <end position="141"/>
    </location>
</feature>
<name>A0A067Q6Z7_9AGAM</name>
<protein>
    <submittedName>
        <fullName evidence="2">Uncharacterized protein</fullName>
    </submittedName>
</protein>
<reference evidence="3" key="1">
    <citation type="journal article" date="2014" name="Proc. Natl. Acad. Sci. U.S.A.">
        <title>Extensive sampling of basidiomycete genomes demonstrates inadequacy of the white-rot/brown-rot paradigm for wood decay fungi.</title>
        <authorList>
            <person name="Riley R."/>
            <person name="Salamov A.A."/>
            <person name="Brown D.W."/>
            <person name="Nagy L.G."/>
            <person name="Floudas D."/>
            <person name="Held B.W."/>
            <person name="Levasseur A."/>
            <person name="Lombard V."/>
            <person name="Morin E."/>
            <person name="Otillar R."/>
            <person name="Lindquist E.A."/>
            <person name="Sun H."/>
            <person name="LaButti K.M."/>
            <person name="Schmutz J."/>
            <person name="Jabbour D."/>
            <person name="Luo H."/>
            <person name="Baker S.E."/>
            <person name="Pisabarro A.G."/>
            <person name="Walton J.D."/>
            <person name="Blanchette R.A."/>
            <person name="Henrissat B."/>
            <person name="Martin F."/>
            <person name="Cullen D."/>
            <person name="Hibbett D.S."/>
            <person name="Grigoriev I.V."/>
        </authorList>
    </citation>
    <scope>NUCLEOTIDE SEQUENCE [LARGE SCALE GENOMIC DNA]</scope>
    <source>
        <strain evidence="3">MUCL 33604</strain>
    </source>
</reference>
<dbReference type="AlphaFoldDB" id="A0A067Q6Z7"/>
<feature type="region of interest" description="Disordered" evidence="1">
    <location>
        <begin position="1"/>
        <end position="104"/>
    </location>
</feature>
<organism evidence="2 3">
    <name type="scientific">Jaapia argillacea MUCL 33604</name>
    <dbReference type="NCBI Taxonomy" id="933084"/>
    <lineage>
        <taxon>Eukaryota</taxon>
        <taxon>Fungi</taxon>
        <taxon>Dikarya</taxon>
        <taxon>Basidiomycota</taxon>
        <taxon>Agaricomycotina</taxon>
        <taxon>Agaricomycetes</taxon>
        <taxon>Agaricomycetidae</taxon>
        <taxon>Jaapiales</taxon>
        <taxon>Jaapiaceae</taxon>
        <taxon>Jaapia</taxon>
    </lineage>
</organism>
<feature type="region of interest" description="Disordered" evidence="1">
    <location>
        <begin position="157"/>
        <end position="187"/>
    </location>
</feature>
<gene>
    <name evidence="2" type="ORF">JAAARDRAFT_192952</name>
</gene>
<feature type="region of interest" description="Disordered" evidence="1">
    <location>
        <begin position="610"/>
        <end position="638"/>
    </location>
</feature>
<accession>A0A067Q6Z7</accession>